<dbReference type="GO" id="GO:0003677">
    <property type="term" value="F:DNA binding"/>
    <property type="evidence" value="ECO:0007669"/>
    <property type="project" value="InterPro"/>
</dbReference>
<dbReference type="Gene3D" id="2.40.50.140">
    <property type="entry name" value="Nucleic acid-binding proteins"/>
    <property type="match status" value="1"/>
</dbReference>
<dbReference type="AlphaFoldDB" id="A0A9D5CUW1"/>
<accession>A0A9D5CUW1</accession>
<evidence type="ECO:0000256" key="1">
    <source>
        <dbReference type="SAM" id="MobiDB-lite"/>
    </source>
</evidence>
<dbReference type="InterPro" id="IPR007199">
    <property type="entry name" value="Rep_factor-A_N"/>
</dbReference>
<dbReference type="GO" id="GO:0005634">
    <property type="term" value="C:nucleus"/>
    <property type="evidence" value="ECO:0007669"/>
    <property type="project" value="InterPro"/>
</dbReference>
<feature type="region of interest" description="Disordered" evidence="1">
    <location>
        <begin position="125"/>
        <end position="149"/>
    </location>
</feature>
<feature type="compositionally biased region" description="Polar residues" evidence="1">
    <location>
        <begin position="192"/>
        <end position="201"/>
    </location>
</feature>
<feature type="region of interest" description="Disordered" evidence="1">
    <location>
        <begin position="180"/>
        <end position="251"/>
    </location>
</feature>
<evidence type="ECO:0000259" key="2">
    <source>
        <dbReference type="Pfam" id="PF04057"/>
    </source>
</evidence>
<feature type="domain" description="Replication factor-A protein 1 N-terminal" evidence="2">
    <location>
        <begin position="6"/>
        <end position="104"/>
    </location>
</feature>
<keyword evidence="4" id="KW-1185">Reference proteome</keyword>
<proteinExistence type="predicted"/>
<name>A0A9D5CUW1_9LILI</name>
<reference evidence="3" key="2">
    <citation type="journal article" date="2022" name="Hortic Res">
        <title>The genome of Dioscorea zingiberensis sheds light on the biosynthesis, origin and evolution of the medicinally important diosgenin saponins.</title>
        <authorList>
            <person name="Li Y."/>
            <person name="Tan C."/>
            <person name="Li Z."/>
            <person name="Guo J."/>
            <person name="Li S."/>
            <person name="Chen X."/>
            <person name="Wang C."/>
            <person name="Dai X."/>
            <person name="Yang H."/>
            <person name="Song W."/>
            <person name="Hou L."/>
            <person name="Xu J."/>
            <person name="Tong Z."/>
            <person name="Xu A."/>
            <person name="Yuan X."/>
            <person name="Wang W."/>
            <person name="Yang Q."/>
            <person name="Chen L."/>
            <person name="Sun Z."/>
            <person name="Wang K."/>
            <person name="Pan B."/>
            <person name="Chen J."/>
            <person name="Bao Y."/>
            <person name="Liu F."/>
            <person name="Qi X."/>
            <person name="Gang D.R."/>
            <person name="Wen J."/>
            <person name="Li J."/>
        </authorList>
    </citation>
    <scope>NUCLEOTIDE SEQUENCE</scope>
    <source>
        <strain evidence="3">Dzin_1.0</strain>
    </source>
</reference>
<comment type="caution">
    <text evidence="3">The sequence shown here is derived from an EMBL/GenBank/DDBJ whole genome shotgun (WGS) entry which is preliminary data.</text>
</comment>
<sequence>MEPVALSSGAIATISEGGAEGMKPVVQVHDIRLVNTAQNTAERYRMMLSDGSHTQQAMLATQMNTIVKSGALQKGSIVRLNEFICNVIQGRRIIIVINLEVIVSKNDIIGEPKQYDTVSAGSQLRAPVPAQPTGMNQSSMPAGNPQSYGGVHSGAPLGGQSVIGRSSMYTNAESVANPPSYSNSFAGGPSGRNMNNTNSHYPKSEPGGVTTNDAQLTGGHQHQRFSNPASVGGYRPPGNAYGRTGGLSRLE</sequence>
<feature type="compositionally biased region" description="Polar residues" evidence="1">
    <location>
        <begin position="133"/>
        <end position="147"/>
    </location>
</feature>
<dbReference type="EMBL" id="JAGGNH010000003">
    <property type="protein sequence ID" value="KAJ0979509.1"/>
    <property type="molecule type" value="Genomic_DNA"/>
</dbReference>
<dbReference type="CDD" id="cd04477">
    <property type="entry name" value="RPA1N"/>
    <property type="match status" value="1"/>
</dbReference>
<gene>
    <name evidence="3" type="ORF">J5N97_014983</name>
</gene>
<dbReference type="Pfam" id="PF04057">
    <property type="entry name" value="Rep-A_N"/>
    <property type="match status" value="1"/>
</dbReference>
<reference evidence="3" key="1">
    <citation type="submission" date="2021-03" db="EMBL/GenBank/DDBJ databases">
        <authorList>
            <person name="Li Z."/>
            <person name="Yang C."/>
        </authorList>
    </citation>
    <scope>NUCLEOTIDE SEQUENCE</scope>
    <source>
        <strain evidence="3">Dzin_1.0</strain>
        <tissue evidence="3">Leaf</tissue>
    </source>
</reference>
<dbReference type="FunFam" id="2.40.50.140:FF:000117">
    <property type="entry name" value="Replication protein A subunit"/>
    <property type="match status" value="1"/>
</dbReference>
<protein>
    <recommendedName>
        <fullName evidence="2">Replication factor-A protein 1 N-terminal domain-containing protein</fullName>
    </recommendedName>
</protein>
<dbReference type="Proteomes" id="UP001085076">
    <property type="component" value="Miscellaneous, Linkage group lg03"/>
</dbReference>
<feature type="compositionally biased region" description="Polar residues" evidence="1">
    <location>
        <begin position="209"/>
        <end position="229"/>
    </location>
</feature>
<evidence type="ECO:0000313" key="4">
    <source>
        <dbReference type="Proteomes" id="UP001085076"/>
    </source>
</evidence>
<dbReference type="InterPro" id="IPR012340">
    <property type="entry name" value="NA-bd_OB-fold"/>
</dbReference>
<organism evidence="3 4">
    <name type="scientific">Dioscorea zingiberensis</name>
    <dbReference type="NCBI Taxonomy" id="325984"/>
    <lineage>
        <taxon>Eukaryota</taxon>
        <taxon>Viridiplantae</taxon>
        <taxon>Streptophyta</taxon>
        <taxon>Embryophyta</taxon>
        <taxon>Tracheophyta</taxon>
        <taxon>Spermatophyta</taxon>
        <taxon>Magnoliopsida</taxon>
        <taxon>Liliopsida</taxon>
        <taxon>Dioscoreales</taxon>
        <taxon>Dioscoreaceae</taxon>
        <taxon>Dioscorea</taxon>
    </lineage>
</organism>
<dbReference type="SUPFAM" id="SSF50249">
    <property type="entry name" value="Nucleic acid-binding proteins"/>
    <property type="match status" value="1"/>
</dbReference>
<evidence type="ECO:0000313" key="3">
    <source>
        <dbReference type="EMBL" id="KAJ0979509.1"/>
    </source>
</evidence>
<dbReference type="GO" id="GO:0006260">
    <property type="term" value="P:DNA replication"/>
    <property type="evidence" value="ECO:0007669"/>
    <property type="project" value="InterPro"/>
</dbReference>
<dbReference type="OrthoDB" id="1751331at2759"/>